<dbReference type="AlphaFoldDB" id="A0A2S7XK81"/>
<evidence type="ECO:0000313" key="1">
    <source>
        <dbReference type="EMBL" id="GLR76961.1"/>
    </source>
</evidence>
<reference evidence="1" key="4">
    <citation type="submission" date="2023-01" db="EMBL/GenBank/DDBJ databases">
        <title>Draft genome sequence of Aliivibrio sifiae strain NBRC 105001.</title>
        <authorList>
            <person name="Sun Q."/>
            <person name="Mori K."/>
        </authorList>
    </citation>
    <scope>NUCLEOTIDE SEQUENCE</scope>
    <source>
        <strain evidence="1">NBRC 105001</strain>
    </source>
</reference>
<dbReference type="Proteomes" id="UP000239273">
    <property type="component" value="Unassembled WGS sequence"/>
</dbReference>
<dbReference type="Proteomes" id="UP001156660">
    <property type="component" value="Unassembled WGS sequence"/>
</dbReference>
<reference evidence="4" key="3">
    <citation type="journal article" date="2019" name="Int. J. Syst. Evol. Microbiol.">
        <title>The Global Catalogue of Microorganisms (GCM) 10K type strain sequencing project: providing services to taxonomists for standard genome sequencing and annotation.</title>
        <authorList>
            <consortium name="The Broad Institute Genomics Platform"/>
            <consortium name="The Broad Institute Genome Sequencing Center for Infectious Disease"/>
            <person name="Wu L."/>
            <person name="Ma J."/>
        </authorList>
    </citation>
    <scope>NUCLEOTIDE SEQUENCE [LARGE SCALE GENOMIC DNA]</scope>
    <source>
        <strain evidence="4">NBRC 105001</strain>
    </source>
</reference>
<sequence length="62" mass="7312">MTPEKVATMDPIMLMSIVNMKIRDEFGDLHCLVRFYELDQDVLVKRLAEAGFEYLEDAKQFR</sequence>
<evidence type="ECO:0000313" key="3">
    <source>
        <dbReference type="Proteomes" id="UP000239273"/>
    </source>
</evidence>
<dbReference type="InterPro" id="IPR025346">
    <property type="entry name" value="DUF4250"/>
</dbReference>
<dbReference type="OrthoDB" id="6636823at2"/>
<reference evidence="2 3" key="2">
    <citation type="submission" date="2016-12" db="EMBL/GenBank/DDBJ databases">
        <title>Diversity of luminous bacteria.</title>
        <authorList>
            <person name="Yoshizawa S."/>
            <person name="Kogure K."/>
        </authorList>
    </citation>
    <scope>NUCLEOTIDE SEQUENCE [LARGE SCALE GENOMIC DNA]</scope>
    <source>
        <strain evidence="2 3">NBRC 105001</strain>
    </source>
</reference>
<proteinExistence type="predicted"/>
<dbReference type="RefSeq" id="WP_060993616.1">
    <property type="nucleotide sequence ID" value="NZ_BSOU01000016.1"/>
</dbReference>
<comment type="caution">
    <text evidence="2">The sequence shown here is derived from an EMBL/GenBank/DDBJ whole genome shotgun (WGS) entry which is preliminary data.</text>
</comment>
<accession>A0A2S7XK81</accession>
<reference evidence="1" key="1">
    <citation type="journal article" date="2014" name="Int. J. Syst. Evol. Microbiol.">
        <title>Complete genome of a new Firmicutes species belonging to the dominant human colonic microbiota ('Ruminococcus bicirculans') reveals two chromosomes and a selective capacity to utilize plant glucans.</title>
        <authorList>
            <consortium name="NISC Comparative Sequencing Program"/>
            <person name="Wegmann U."/>
            <person name="Louis P."/>
            <person name="Goesmann A."/>
            <person name="Henrissat B."/>
            <person name="Duncan S.H."/>
            <person name="Flint H.J."/>
        </authorList>
    </citation>
    <scope>NUCLEOTIDE SEQUENCE</scope>
    <source>
        <strain evidence="1">NBRC 105001</strain>
    </source>
</reference>
<dbReference type="EMBL" id="MSCP01000001">
    <property type="protein sequence ID" value="PQJ94137.1"/>
    <property type="molecule type" value="Genomic_DNA"/>
</dbReference>
<name>A0A2S7XK81_9GAMM</name>
<evidence type="ECO:0000313" key="2">
    <source>
        <dbReference type="EMBL" id="PQJ94137.1"/>
    </source>
</evidence>
<evidence type="ECO:0000313" key="4">
    <source>
        <dbReference type="Proteomes" id="UP001156660"/>
    </source>
</evidence>
<keyword evidence="4" id="KW-1185">Reference proteome</keyword>
<dbReference type="EMBL" id="BSOU01000016">
    <property type="protein sequence ID" value="GLR76961.1"/>
    <property type="molecule type" value="Genomic_DNA"/>
</dbReference>
<gene>
    <name evidence="2" type="ORF">BTO23_08655</name>
    <name evidence="1" type="ORF">GCM10007855_38360</name>
</gene>
<organism evidence="2 3">
    <name type="scientific">Aliivibrio sifiae</name>
    <dbReference type="NCBI Taxonomy" id="566293"/>
    <lineage>
        <taxon>Bacteria</taxon>
        <taxon>Pseudomonadati</taxon>
        <taxon>Pseudomonadota</taxon>
        <taxon>Gammaproteobacteria</taxon>
        <taxon>Vibrionales</taxon>
        <taxon>Vibrionaceae</taxon>
        <taxon>Aliivibrio</taxon>
    </lineage>
</organism>
<protein>
    <recommendedName>
        <fullName evidence="5">DUF4250 domain-containing protein</fullName>
    </recommendedName>
</protein>
<dbReference type="Pfam" id="PF14056">
    <property type="entry name" value="DUF4250"/>
    <property type="match status" value="1"/>
</dbReference>
<evidence type="ECO:0008006" key="5">
    <source>
        <dbReference type="Google" id="ProtNLM"/>
    </source>
</evidence>